<feature type="compositionally biased region" description="Low complexity" evidence="3">
    <location>
        <begin position="117"/>
        <end position="130"/>
    </location>
</feature>
<keyword evidence="4" id="KW-0472">Membrane</keyword>
<evidence type="ECO:0008006" key="7">
    <source>
        <dbReference type="Google" id="ProtNLM"/>
    </source>
</evidence>
<keyword evidence="4" id="KW-0812">Transmembrane</keyword>
<organism evidence="5 6">
    <name type="scientific">Streptomyces marianii</name>
    <dbReference type="NCBI Taxonomy" id="1817406"/>
    <lineage>
        <taxon>Bacteria</taxon>
        <taxon>Bacillati</taxon>
        <taxon>Actinomycetota</taxon>
        <taxon>Actinomycetes</taxon>
        <taxon>Kitasatosporales</taxon>
        <taxon>Streptomycetaceae</taxon>
        <taxon>Streptomyces</taxon>
    </lineage>
</organism>
<name>A0A5R9E9I6_9ACTN</name>
<evidence type="ECO:0000256" key="3">
    <source>
        <dbReference type="SAM" id="MobiDB-lite"/>
    </source>
</evidence>
<keyword evidence="4" id="KW-1133">Transmembrane helix</keyword>
<gene>
    <name evidence="5" type="ORF">FEF34_18850</name>
</gene>
<dbReference type="RefSeq" id="WP_138054207.1">
    <property type="nucleotide sequence ID" value="NZ_VAWE01000001.1"/>
</dbReference>
<dbReference type="AlphaFoldDB" id="A0A5R9E9I6"/>
<dbReference type="Proteomes" id="UP000305921">
    <property type="component" value="Unassembled WGS sequence"/>
</dbReference>
<feature type="transmembrane region" description="Helical" evidence="4">
    <location>
        <begin position="136"/>
        <end position="158"/>
    </location>
</feature>
<keyword evidence="6" id="KW-1185">Reference proteome</keyword>
<feature type="region of interest" description="Disordered" evidence="3">
    <location>
        <begin position="160"/>
        <end position="182"/>
    </location>
</feature>
<accession>A0A5R9E9I6</accession>
<proteinExistence type="predicted"/>
<keyword evidence="1" id="KW-0805">Transcription regulation</keyword>
<feature type="compositionally biased region" description="Polar residues" evidence="3">
    <location>
        <begin position="99"/>
        <end position="111"/>
    </location>
</feature>
<evidence type="ECO:0000313" key="6">
    <source>
        <dbReference type="Proteomes" id="UP000305921"/>
    </source>
</evidence>
<dbReference type="EMBL" id="VAWE01000001">
    <property type="protein sequence ID" value="TLQ44864.1"/>
    <property type="molecule type" value="Genomic_DNA"/>
</dbReference>
<feature type="region of interest" description="Disordered" evidence="3">
    <location>
        <begin position="86"/>
        <end position="133"/>
    </location>
</feature>
<keyword evidence="2" id="KW-0804">Transcription</keyword>
<sequence length="306" mass="31231">MTSTTGTARHPEVSEIADLAEGLLPPTRQAAVRKHLEDCDLCADVRTSLEEIRGLLGTLPGPPSMPADIAGRIDAALAAEALLNATAPADEPTDVSRETAPTAQRPETSASDRPAGHARAAAGPGRAPSAGRRRRVTVVTAAFSAAAVGLSVVLLQTLGGPSSDTSEKKADATASTASGGHDFTAATLQTRVHSLLSSEGAAPQDSGSWTATRPRVEKDASVGSESTPLRSPDFPVPPCVQKGTGRTDAAIAIDQGTFDGTPAFLVVLPHAEDASRVQAYVVAAACVETAPAGKGELLLTHAYARP</sequence>
<dbReference type="OrthoDB" id="4350643at2"/>
<dbReference type="InterPro" id="IPR041916">
    <property type="entry name" value="Anti_sigma_zinc_sf"/>
</dbReference>
<feature type="region of interest" description="Disordered" evidence="3">
    <location>
        <begin position="195"/>
        <end position="237"/>
    </location>
</feature>
<reference evidence="5 6" key="1">
    <citation type="submission" date="2019-05" db="EMBL/GenBank/DDBJ databases">
        <title>Streptomyces marianii sp. nov., a novel marine actinomycete from southern coast of India.</title>
        <authorList>
            <person name="Iniyan A.M."/>
            <person name="Wink J."/>
            <person name="Ramprasad E."/>
            <person name="Ramana C.V."/>
            <person name="Bunk B."/>
            <person name="Sproer C."/>
            <person name="Joseph F.-J.R.S."/>
            <person name="Vincent S.G.P."/>
        </authorList>
    </citation>
    <scope>NUCLEOTIDE SEQUENCE [LARGE SCALE GENOMIC DNA]</scope>
    <source>
        <strain evidence="5 6">ICN19</strain>
    </source>
</reference>
<evidence type="ECO:0000313" key="5">
    <source>
        <dbReference type="EMBL" id="TLQ44864.1"/>
    </source>
</evidence>
<protein>
    <recommendedName>
        <fullName evidence="7">Zf-HC2 domain-containing protein</fullName>
    </recommendedName>
</protein>
<evidence type="ECO:0000256" key="1">
    <source>
        <dbReference type="ARBA" id="ARBA00023015"/>
    </source>
</evidence>
<evidence type="ECO:0000256" key="4">
    <source>
        <dbReference type="SAM" id="Phobius"/>
    </source>
</evidence>
<dbReference type="Gene3D" id="1.10.10.1320">
    <property type="entry name" value="Anti-sigma factor, zinc-finger domain"/>
    <property type="match status" value="1"/>
</dbReference>
<comment type="caution">
    <text evidence="5">The sequence shown here is derived from an EMBL/GenBank/DDBJ whole genome shotgun (WGS) entry which is preliminary data.</text>
</comment>
<evidence type="ECO:0000256" key="2">
    <source>
        <dbReference type="ARBA" id="ARBA00023163"/>
    </source>
</evidence>